<name>A0A517N435_9BACT</name>
<keyword evidence="3" id="KW-1185">Reference proteome</keyword>
<gene>
    <name evidence="2" type="ORF">K227x_02510</name>
</gene>
<reference evidence="2 3" key="1">
    <citation type="submission" date="2019-02" db="EMBL/GenBank/DDBJ databases">
        <title>Deep-cultivation of Planctomycetes and their phenomic and genomic characterization uncovers novel biology.</title>
        <authorList>
            <person name="Wiegand S."/>
            <person name="Jogler M."/>
            <person name="Boedeker C."/>
            <person name="Pinto D."/>
            <person name="Vollmers J."/>
            <person name="Rivas-Marin E."/>
            <person name="Kohn T."/>
            <person name="Peeters S.H."/>
            <person name="Heuer A."/>
            <person name="Rast P."/>
            <person name="Oberbeckmann S."/>
            <person name="Bunk B."/>
            <person name="Jeske O."/>
            <person name="Meyerdierks A."/>
            <person name="Storesund J.E."/>
            <person name="Kallscheuer N."/>
            <person name="Luecker S."/>
            <person name="Lage O.M."/>
            <person name="Pohl T."/>
            <person name="Merkel B.J."/>
            <person name="Hornburger P."/>
            <person name="Mueller R.-W."/>
            <person name="Bruemmer F."/>
            <person name="Labrenz M."/>
            <person name="Spormann A.M."/>
            <person name="Op den Camp H."/>
            <person name="Overmann J."/>
            <person name="Amann R."/>
            <person name="Jetten M.S.M."/>
            <person name="Mascher T."/>
            <person name="Medema M.H."/>
            <person name="Devos D.P."/>
            <person name="Kaster A.-K."/>
            <person name="Ovreas L."/>
            <person name="Rohde M."/>
            <person name="Galperin M.Y."/>
            <person name="Jogler C."/>
        </authorList>
    </citation>
    <scope>NUCLEOTIDE SEQUENCE [LARGE SCALE GENOMIC DNA]</scope>
    <source>
        <strain evidence="2 3">K22_7</strain>
    </source>
</reference>
<dbReference type="KEGG" id="rlc:K227x_02510"/>
<feature type="compositionally biased region" description="Basic and acidic residues" evidence="1">
    <location>
        <begin position="16"/>
        <end position="28"/>
    </location>
</feature>
<proteinExistence type="predicted"/>
<evidence type="ECO:0000313" key="2">
    <source>
        <dbReference type="EMBL" id="QDT01882.1"/>
    </source>
</evidence>
<sequence>MDTASSIQPSCVRYRPNGEHQERPRESCPDGFGAQRPSTIDIFRIQKAGPALGCDLLERHSTFRFLQCDGFRRLFQVEFDLEERTQAAVAWITQILPLGTG</sequence>
<evidence type="ECO:0000256" key="1">
    <source>
        <dbReference type="SAM" id="MobiDB-lite"/>
    </source>
</evidence>
<feature type="region of interest" description="Disordered" evidence="1">
    <location>
        <begin position="1"/>
        <end position="32"/>
    </location>
</feature>
<dbReference type="Proteomes" id="UP000318538">
    <property type="component" value="Chromosome"/>
</dbReference>
<accession>A0A517N435</accession>
<organism evidence="2 3">
    <name type="scientific">Rubripirellula lacrimiformis</name>
    <dbReference type="NCBI Taxonomy" id="1930273"/>
    <lineage>
        <taxon>Bacteria</taxon>
        <taxon>Pseudomonadati</taxon>
        <taxon>Planctomycetota</taxon>
        <taxon>Planctomycetia</taxon>
        <taxon>Pirellulales</taxon>
        <taxon>Pirellulaceae</taxon>
        <taxon>Rubripirellula</taxon>
    </lineage>
</organism>
<dbReference type="AlphaFoldDB" id="A0A517N435"/>
<evidence type="ECO:0000313" key="3">
    <source>
        <dbReference type="Proteomes" id="UP000318538"/>
    </source>
</evidence>
<protein>
    <submittedName>
        <fullName evidence="2">Uncharacterized protein</fullName>
    </submittedName>
</protein>
<dbReference type="EMBL" id="CP036525">
    <property type="protein sequence ID" value="QDT01882.1"/>
    <property type="molecule type" value="Genomic_DNA"/>
</dbReference>